<protein>
    <submittedName>
        <fullName evidence="16">TonB-dependent receptor</fullName>
    </submittedName>
</protein>
<keyword evidence="9 11" id="KW-0472">Membrane</keyword>
<evidence type="ECO:0000256" key="9">
    <source>
        <dbReference type="ARBA" id="ARBA00023136"/>
    </source>
</evidence>
<keyword evidence="10 11" id="KW-0998">Cell outer membrane</keyword>
<dbReference type="InterPro" id="IPR039426">
    <property type="entry name" value="TonB-dep_rcpt-like"/>
</dbReference>
<dbReference type="RefSeq" id="WP_273619250.1">
    <property type="nucleotide sequence ID" value="NZ_CP117417.1"/>
</dbReference>
<evidence type="ECO:0000259" key="15">
    <source>
        <dbReference type="Pfam" id="PF07715"/>
    </source>
</evidence>
<dbReference type="InterPro" id="IPR036942">
    <property type="entry name" value="Beta-barrel_TonB_sf"/>
</dbReference>
<accession>A0ABY7U2Y7</accession>
<dbReference type="Gene3D" id="2.40.170.20">
    <property type="entry name" value="TonB-dependent receptor, beta-barrel domain"/>
    <property type="match status" value="2"/>
</dbReference>
<keyword evidence="4" id="KW-0410">Iron transport</keyword>
<keyword evidence="3 11" id="KW-1134">Transmembrane beta strand</keyword>
<dbReference type="PANTHER" id="PTHR32552:SF81">
    <property type="entry name" value="TONB-DEPENDENT OUTER MEMBRANE RECEPTOR"/>
    <property type="match status" value="1"/>
</dbReference>
<reference evidence="16 17" key="1">
    <citation type="submission" date="2023-02" db="EMBL/GenBank/DDBJ databases">
        <title>Genome sequence of Novosphingobium humi KACC 19094.</title>
        <authorList>
            <person name="Kim S."/>
            <person name="Heo J."/>
            <person name="Kwon S.-W."/>
        </authorList>
    </citation>
    <scope>NUCLEOTIDE SEQUENCE [LARGE SCALE GENOMIC DNA]</scope>
    <source>
        <strain evidence="16 17">KACC 19094</strain>
    </source>
</reference>
<dbReference type="EMBL" id="CP117417">
    <property type="protein sequence ID" value="WCT78955.1"/>
    <property type="molecule type" value="Genomic_DNA"/>
</dbReference>
<keyword evidence="2 11" id="KW-0813">Transport</keyword>
<dbReference type="InterPro" id="IPR000531">
    <property type="entry name" value="Beta-barrel_TonB"/>
</dbReference>
<dbReference type="Pfam" id="PF07715">
    <property type="entry name" value="Plug"/>
    <property type="match status" value="1"/>
</dbReference>
<evidence type="ECO:0000256" key="11">
    <source>
        <dbReference type="PROSITE-ProRule" id="PRU01360"/>
    </source>
</evidence>
<comment type="similarity">
    <text evidence="11 12">Belongs to the TonB-dependent receptor family.</text>
</comment>
<dbReference type="PANTHER" id="PTHR32552">
    <property type="entry name" value="FERRICHROME IRON RECEPTOR-RELATED"/>
    <property type="match status" value="1"/>
</dbReference>
<evidence type="ECO:0000256" key="7">
    <source>
        <dbReference type="ARBA" id="ARBA00023065"/>
    </source>
</evidence>
<evidence type="ECO:0000259" key="14">
    <source>
        <dbReference type="Pfam" id="PF00593"/>
    </source>
</evidence>
<organism evidence="16 17">
    <name type="scientific">Novosphingobium humi</name>
    <dbReference type="NCBI Taxonomy" id="2282397"/>
    <lineage>
        <taxon>Bacteria</taxon>
        <taxon>Pseudomonadati</taxon>
        <taxon>Pseudomonadota</taxon>
        <taxon>Alphaproteobacteria</taxon>
        <taxon>Sphingomonadales</taxon>
        <taxon>Sphingomonadaceae</taxon>
        <taxon>Novosphingobium</taxon>
    </lineage>
</organism>
<dbReference type="Pfam" id="PF00593">
    <property type="entry name" value="TonB_dep_Rec_b-barrel"/>
    <property type="match status" value="1"/>
</dbReference>
<evidence type="ECO:0000256" key="8">
    <source>
        <dbReference type="ARBA" id="ARBA00023077"/>
    </source>
</evidence>
<comment type="subcellular location">
    <subcellularLocation>
        <location evidence="1 11">Cell outer membrane</location>
        <topology evidence="1 11">Multi-pass membrane protein</topology>
    </subcellularLocation>
</comment>
<keyword evidence="5 11" id="KW-0812">Transmembrane</keyword>
<name>A0ABY7U2Y7_9SPHN</name>
<feature type="domain" description="TonB-dependent receptor plug" evidence="15">
    <location>
        <begin position="35"/>
        <end position="146"/>
    </location>
</feature>
<feature type="domain" description="TonB-dependent receptor-like beta-barrel" evidence="14">
    <location>
        <begin position="311"/>
        <end position="717"/>
    </location>
</feature>
<evidence type="ECO:0000256" key="4">
    <source>
        <dbReference type="ARBA" id="ARBA00022496"/>
    </source>
</evidence>
<feature type="region of interest" description="Disordered" evidence="13">
    <location>
        <begin position="295"/>
        <end position="314"/>
    </location>
</feature>
<evidence type="ECO:0000256" key="2">
    <source>
        <dbReference type="ARBA" id="ARBA00022448"/>
    </source>
</evidence>
<keyword evidence="17" id="KW-1185">Reference proteome</keyword>
<keyword evidence="7" id="KW-0406">Ion transport</keyword>
<evidence type="ECO:0000256" key="3">
    <source>
        <dbReference type="ARBA" id="ARBA00022452"/>
    </source>
</evidence>
<keyword evidence="16" id="KW-0675">Receptor</keyword>
<dbReference type="PROSITE" id="PS52016">
    <property type="entry name" value="TONB_DEPENDENT_REC_3"/>
    <property type="match status" value="1"/>
</dbReference>
<keyword evidence="8 12" id="KW-0798">TonB box</keyword>
<evidence type="ECO:0000256" key="13">
    <source>
        <dbReference type="SAM" id="MobiDB-lite"/>
    </source>
</evidence>
<evidence type="ECO:0000256" key="1">
    <source>
        <dbReference type="ARBA" id="ARBA00004571"/>
    </source>
</evidence>
<sequence>MNAGIAHAADAAPAEGNGTGLTDIVVTATKRETNLQKTPVAISVVSEQVIKDRHVQSLIDLADGGVPSLRVATFEARQSALTVGIRGIVPFDQNQTARDSGVGVYIDGVYLARSQGLNAALFDVQRIEVLKGPQGTLFGRNTEGGAVSIVTRDPSGQFGGRFSAGVGNYGSHTAEGHLDLPEFNNIAVKIDAVEQHQDATVKNPLAGQAGWNQYERVGGRISAKWTPVQGFSALVSYDKGRDENTPNFSQLINYNPNGLPVGTYNGSSLTLNGASCTAGKTCIAPLSPLVTPTGGSRLSTAPIGVPQQPSVDRTEGTSLHLNYKVMPGMELRSITAWRRVSTDQWDNSGGAARTIFAPNTGFSRYSLSYLNQRQFSQELQLVGSIPQVDYVLGGYYFNERAQEQASTPASNTWNADGTGYTINSETVSGPVTSKNQGWAIGQQFLQRASEAYARSYAAFGQMTYTPEWLGNKFHLTLGGRYTNEKRHGTLYLVQGVSTNFLFNESVSRFDPLAVAAYELTRNVNLYAKYSTGYRAGGANDRSQTFNSFGPEVVRSYEIGTKMDLMDHHVRLNLAGYMMDRTGTQTDFDNVDTNPNSPTFNLHTEETRNAPGTSKIRGIEADLTVKPAEGVTLGASYAYTYTQVPATANPFLNNALYQVYVVYTPRNAASAYADYVMPVNANGSEVRVHLDANYAQSQYSFQNEPVKTDASFVVNGRIALASVPMSGATKATFSVWSRNLFNTTYIYRRSGANDAVLGDYGNFNPPRTFGGEVQITF</sequence>
<dbReference type="InterPro" id="IPR012910">
    <property type="entry name" value="Plug_dom"/>
</dbReference>
<keyword evidence="6" id="KW-0408">Iron</keyword>
<evidence type="ECO:0000256" key="6">
    <source>
        <dbReference type="ARBA" id="ARBA00023004"/>
    </source>
</evidence>
<gene>
    <name evidence="16" type="ORF">PQ457_04930</name>
</gene>
<dbReference type="SUPFAM" id="SSF56935">
    <property type="entry name" value="Porins"/>
    <property type="match status" value="1"/>
</dbReference>
<proteinExistence type="inferred from homology"/>
<evidence type="ECO:0000313" key="17">
    <source>
        <dbReference type="Proteomes" id="UP001218231"/>
    </source>
</evidence>
<evidence type="ECO:0000256" key="10">
    <source>
        <dbReference type="ARBA" id="ARBA00023237"/>
    </source>
</evidence>
<evidence type="ECO:0000313" key="16">
    <source>
        <dbReference type="EMBL" id="WCT78955.1"/>
    </source>
</evidence>
<evidence type="ECO:0000256" key="12">
    <source>
        <dbReference type="RuleBase" id="RU003357"/>
    </source>
</evidence>
<evidence type="ECO:0000256" key="5">
    <source>
        <dbReference type="ARBA" id="ARBA00022692"/>
    </source>
</evidence>
<dbReference type="Proteomes" id="UP001218231">
    <property type="component" value="Chromosome"/>
</dbReference>